<keyword evidence="3" id="KW-1185">Reference proteome</keyword>
<accession>A0A1U8IAL6</accession>
<dbReference type="RefSeq" id="XP_016675255.2">
    <property type="nucleotide sequence ID" value="XM_016819766.2"/>
</dbReference>
<dbReference type="InterPro" id="IPR012337">
    <property type="entry name" value="RNaseH-like_sf"/>
</dbReference>
<dbReference type="PANTHER" id="PTHR46148:SF44">
    <property type="entry name" value="GAG-POL POLYPROTEIN"/>
    <property type="match status" value="1"/>
</dbReference>
<dbReference type="InterPro" id="IPR043502">
    <property type="entry name" value="DNA/RNA_pol_sf"/>
</dbReference>
<name>A0A1U8IAL6_GOSHI</name>
<dbReference type="SUPFAM" id="SSF56672">
    <property type="entry name" value="DNA/RNA polymerases"/>
    <property type="match status" value="1"/>
</dbReference>
<dbReference type="Pfam" id="PF17919">
    <property type="entry name" value="RT_RNaseH_2"/>
    <property type="match status" value="1"/>
</dbReference>
<dbReference type="AlphaFoldDB" id="A0A1U8IAL6"/>
<sequence length="526" mass="60910">MDWLVKHRVSLNCATKRVVLRTEEDNEVVMIREQRDYLTNMISALAIEKLVRKECEAFLAYVNIFYFGDSSIKDIRTVRDFPNVFLEELLGLSRSYEVDFGIELIPAKRIHVDLRKIEVVLSWKQLKNVSKIRNFLGLLEPGRDFVVYSDTSHVGLGCVLMQDGKVVAYVSRQLKTHEAHYLTHDLELANELNLRQRRWVELLKDYYCTIEYHSSKANMVAGALSQLQVKLTWIDQIKNKQIEDKSLELCFRQVESGITMDFGINKDGLVKIPMWKWKRVMMDFVYGLPQTPTKKDSVWVIADLLTKSAHFIPVRTDFSLQKLAKLYISKIVRLHGVSVSLISDRDLHRRSIGEGDSDIGGHVEELCYRFLRQLGSVLAIGGLGERRILGPELVSKTEDNVRLITDRLKQLLTSCKGKLSPRFIGSYQILIRVGSVAYQLEQPLELDCIHDVFRVLMLRCYLSDPAHIVPIEEIEVRPNLTFKEETVQILYRDVKILRSKSIPLVKMFWWNHSIEDATREPEDAMR</sequence>
<evidence type="ECO:0008006" key="5">
    <source>
        <dbReference type="Google" id="ProtNLM"/>
    </source>
</evidence>
<evidence type="ECO:0000313" key="4">
    <source>
        <dbReference type="RefSeq" id="XP_016675255.2"/>
    </source>
</evidence>
<dbReference type="PaxDb" id="3635-A0A1U8IAL6"/>
<dbReference type="InterPro" id="IPR041577">
    <property type="entry name" value="RT_RNaseH_2"/>
</dbReference>
<reference evidence="3" key="1">
    <citation type="journal article" date="2020" name="Nat. Genet.">
        <title>Genomic diversifications of five Gossypium allopolyploid species and their impact on cotton improvement.</title>
        <authorList>
            <person name="Chen Z.J."/>
            <person name="Sreedasyam A."/>
            <person name="Ando A."/>
            <person name="Song Q."/>
            <person name="De Santiago L.M."/>
            <person name="Hulse-Kemp A.M."/>
            <person name="Ding M."/>
            <person name="Ye W."/>
            <person name="Kirkbride R.C."/>
            <person name="Jenkins J."/>
            <person name="Plott C."/>
            <person name="Lovell J."/>
            <person name="Lin Y.M."/>
            <person name="Vaughn R."/>
            <person name="Liu B."/>
            <person name="Simpson S."/>
            <person name="Scheffler B.E."/>
            <person name="Wen L."/>
            <person name="Saski C.A."/>
            <person name="Grover C.E."/>
            <person name="Hu G."/>
            <person name="Conover J.L."/>
            <person name="Carlson J.W."/>
            <person name="Shu S."/>
            <person name="Boston L.B."/>
            <person name="Williams M."/>
            <person name="Peterson D.G."/>
            <person name="McGee K."/>
            <person name="Jones D.C."/>
            <person name="Wendel J.F."/>
            <person name="Stelly D.M."/>
            <person name="Grimwood J."/>
            <person name="Schmutz J."/>
        </authorList>
    </citation>
    <scope>NUCLEOTIDE SEQUENCE [LARGE SCALE GENOMIC DNA]</scope>
    <source>
        <strain evidence="3">cv. TM-1</strain>
    </source>
</reference>
<organism evidence="3 4">
    <name type="scientific">Gossypium hirsutum</name>
    <name type="common">Upland cotton</name>
    <name type="synonym">Gossypium mexicanum</name>
    <dbReference type="NCBI Taxonomy" id="3635"/>
    <lineage>
        <taxon>Eukaryota</taxon>
        <taxon>Viridiplantae</taxon>
        <taxon>Streptophyta</taxon>
        <taxon>Embryophyta</taxon>
        <taxon>Tracheophyta</taxon>
        <taxon>Spermatophyta</taxon>
        <taxon>Magnoliopsida</taxon>
        <taxon>eudicotyledons</taxon>
        <taxon>Gunneridae</taxon>
        <taxon>Pentapetalae</taxon>
        <taxon>rosids</taxon>
        <taxon>malvids</taxon>
        <taxon>Malvales</taxon>
        <taxon>Malvaceae</taxon>
        <taxon>Malvoideae</taxon>
        <taxon>Gossypium</taxon>
    </lineage>
</organism>
<evidence type="ECO:0000259" key="2">
    <source>
        <dbReference type="Pfam" id="PF24626"/>
    </source>
</evidence>
<dbReference type="Pfam" id="PF24626">
    <property type="entry name" value="SH3_Tf2-1"/>
    <property type="match status" value="1"/>
</dbReference>
<feature type="domain" description="Tf2-1-like SH3-like" evidence="2">
    <location>
        <begin position="409"/>
        <end position="461"/>
    </location>
</feature>
<proteinExistence type="predicted"/>
<evidence type="ECO:0000313" key="3">
    <source>
        <dbReference type="Proteomes" id="UP000818029"/>
    </source>
</evidence>
<dbReference type="Proteomes" id="UP000818029">
    <property type="component" value="Chromosome A13"/>
</dbReference>
<dbReference type="Gene3D" id="3.30.420.10">
    <property type="entry name" value="Ribonuclease H-like superfamily/Ribonuclease H"/>
    <property type="match status" value="1"/>
</dbReference>
<dbReference type="GeneID" id="107894495"/>
<dbReference type="PANTHER" id="PTHR46148">
    <property type="entry name" value="CHROMO DOMAIN-CONTAINING PROTEIN"/>
    <property type="match status" value="1"/>
</dbReference>
<dbReference type="InterPro" id="IPR036397">
    <property type="entry name" value="RNaseH_sf"/>
</dbReference>
<dbReference type="SUPFAM" id="SSF53098">
    <property type="entry name" value="Ribonuclease H-like"/>
    <property type="match status" value="1"/>
</dbReference>
<dbReference type="GO" id="GO:0003676">
    <property type="term" value="F:nucleic acid binding"/>
    <property type="evidence" value="ECO:0007669"/>
    <property type="project" value="InterPro"/>
</dbReference>
<gene>
    <name evidence="4" type="primary">LOC107894495</name>
</gene>
<dbReference type="InterPro" id="IPR056924">
    <property type="entry name" value="SH3_Tf2-1"/>
</dbReference>
<protein>
    <recommendedName>
        <fullName evidence="5">DNA/RNA polymerases superfamily protein</fullName>
    </recommendedName>
</protein>
<dbReference type="KEGG" id="ghi:107894495"/>
<feature type="domain" description="Reverse transcriptase/retrotransposon-derived protein RNase H-like" evidence="1">
    <location>
        <begin position="123"/>
        <end position="188"/>
    </location>
</feature>
<evidence type="ECO:0000259" key="1">
    <source>
        <dbReference type="Pfam" id="PF17919"/>
    </source>
</evidence>
<reference evidence="4" key="2">
    <citation type="submission" date="2025-08" db="UniProtKB">
        <authorList>
            <consortium name="RefSeq"/>
        </authorList>
    </citation>
    <scope>IDENTIFICATION</scope>
</reference>